<dbReference type="EMBL" id="CAJHJT010000001">
    <property type="protein sequence ID" value="CAD6994787.1"/>
    <property type="molecule type" value="Genomic_DNA"/>
</dbReference>
<dbReference type="GO" id="GO:0016020">
    <property type="term" value="C:membrane"/>
    <property type="evidence" value="ECO:0007669"/>
    <property type="project" value="InterPro"/>
</dbReference>
<dbReference type="SUPFAM" id="SSF49313">
    <property type="entry name" value="Cadherin-like"/>
    <property type="match status" value="1"/>
</dbReference>
<evidence type="ECO:0000313" key="3">
    <source>
        <dbReference type="EMBL" id="CAD6994787.1"/>
    </source>
</evidence>
<keyword evidence="1" id="KW-0106">Calcium</keyword>
<accession>A0A811UA04</accession>
<dbReference type="PROSITE" id="PS50268">
    <property type="entry name" value="CADHERIN_2"/>
    <property type="match status" value="1"/>
</dbReference>
<dbReference type="OrthoDB" id="8188793at2759"/>
<evidence type="ECO:0000259" key="2">
    <source>
        <dbReference type="PROSITE" id="PS50268"/>
    </source>
</evidence>
<dbReference type="AlphaFoldDB" id="A0A811UA04"/>
<dbReference type="InterPro" id="IPR002126">
    <property type="entry name" value="Cadherin-like_dom"/>
</dbReference>
<feature type="domain" description="Cadherin" evidence="2">
    <location>
        <begin position="7"/>
        <end position="160"/>
    </location>
</feature>
<dbReference type="CDD" id="cd11304">
    <property type="entry name" value="Cadherin_repeat"/>
    <property type="match status" value="1"/>
</dbReference>
<keyword evidence="4" id="KW-1185">Reference proteome</keyword>
<sequence length="283" mass="31875">MIIMYRVDENAPQGTALTFVDPYVPRVYDDDTGKMYNILIRVRDNILLDYEERHSVEFQILAQELGPATIFHDSARKYDYWNKVVQVKATDVDSMDLDGHVRYTAILGYLNTSLNLDAETGLIQYPPVTMEARDNDGTGNRAQVPLVIKLIDVNDESPIFEKDLRTGAVQHDLYRIYPPESLTRTVTFVVPGENLKKTKTEEILSTITGGKVIIHDIRPLQPDEPGAKTITGGNADSMERSVVTATVLYDSTSVVDISQIQHRLSLHNSSYAIMNNMIQKKLT</sequence>
<evidence type="ECO:0000256" key="1">
    <source>
        <dbReference type="PROSITE-ProRule" id="PRU00043"/>
    </source>
</evidence>
<reference evidence="3" key="1">
    <citation type="submission" date="2020-11" db="EMBL/GenBank/DDBJ databases">
        <authorList>
            <person name="Whitehead M."/>
        </authorList>
    </citation>
    <scope>NUCLEOTIDE SEQUENCE</scope>
    <source>
        <strain evidence="3">EGII</strain>
    </source>
</reference>
<comment type="caution">
    <text evidence="3">The sequence shown here is derived from an EMBL/GenBank/DDBJ whole genome shotgun (WGS) entry which is preliminary data.</text>
</comment>
<protein>
    <submittedName>
        <fullName evidence="3">(Mediterranean fruit fly) hypothetical protein</fullName>
    </submittedName>
</protein>
<dbReference type="GO" id="GO:0007156">
    <property type="term" value="P:homophilic cell adhesion via plasma membrane adhesion molecules"/>
    <property type="evidence" value="ECO:0007669"/>
    <property type="project" value="InterPro"/>
</dbReference>
<proteinExistence type="predicted"/>
<dbReference type="GO" id="GO:0005509">
    <property type="term" value="F:calcium ion binding"/>
    <property type="evidence" value="ECO:0007669"/>
    <property type="project" value="UniProtKB-UniRule"/>
</dbReference>
<organism evidence="3 4">
    <name type="scientific">Ceratitis capitata</name>
    <name type="common">Mediterranean fruit fly</name>
    <name type="synonym">Tephritis capitata</name>
    <dbReference type="NCBI Taxonomy" id="7213"/>
    <lineage>
        <taxon>Eukaryota</taxon>
        <taxon>Metazoa</taxon>
        <taxon>Ecdysozoa</taxon>
        <taxon>Arthropoda</taxon>
        <taxon>Hexapoda</taxon>
        <taxon>Insecta</taxon>
        <taxon>Pterygota</taxon>
        <taxon>Neoptera</taxon>
        <taxon>Endopterygota</taxon>
        <taxon>Diptera</taxon>
        <taxon>Brachycera</taxon>
        <taxon>Muscomorpha</taxon>
        <taxon>Tephritoidea</taxon>
        <taxon>Tephritidae</taxon>
        <taxon>Ceratitis</taxon>
        <taxon>Ceratitis</taxon>
    </lineage>
</organism>
<name>A0A811UA04_CERCA</name>
<dbReference type="Proteomes" id="UP000606786">
    <property type="component" value="Unassembled WGS sequence"/>
</dbReference>
<dbReference type="InterPro" id="IPR015919">
    <property type="entry name" value="Cadherin-like_sf"/>
</dbReference>
<gene>
    <name evidence="3" type="ORF">CCAP1982_LOCUS3518</name>
</gene>
<dbReference type="Gene3D" id="2.60.40.60">
    <property type="entry name" value="Cadherins"/>
    <property type="match status" value="1"/>
</dbReference>
<evidence type="ECO:0000313" key="4">
    <source>
        <dbReference type="Proteomes" id="UP000606786"/>
    </source>
</evidence>